<evidence type="ECO:0000259" key="12">
    <source>
        <dbReference type="Pfam" id="PF00749"/>
    </source>
</evidence>
<evidence type="ECO:0000259" key="14">
    <source>
        <dbReference type="Pfam" id="PF20974"/>
    </source>
</evidence>
<organism evidence="15">
    <name type="scientific">hydrocarbon metagenome</name>
    <dbReference type="NCBI Taxonomy" id="938273"/>
    <lineage>
        <taxon>unclassified sequences</taxon>
        <taxon>metagenomes</taxon>
        <taxon>ecological metagenomes</taxon>
    </lineage>
</organism>
<keyword evidence="6" id="KW-0547">Nucleotide-binding</keyword>
<evidence type="ECO:0000256" key="9">
    <source>
        <dbReference type="ARBA" id="ARBA00023146"/>
    </source>
</evidence>
<dbReference type="NCBIfam" id="TIGR00463">
    <property type="entry name" value="gltX_arch"/>
    <property type="match status" value="1"/>
</dbReference>
<evidence type="ECO:0000256" key="1">
    <source>
        <dbReference type="ARBA" id="ARBA00004496"/>
    </source>
</evidence>
<dbReference type="HAMAP" id="MF_02076">
    <property type="entry name" value="Glu_tRNA_synth_type2"/>
    <property type="match status" value="1"/>
</dbReference>
<evidence type="ECO:0000256" key="10">
    <source>
        <dbReference type="ARBA" id="ARBA00030865"/>
    </source>
</evidence>
<protein>
    <recommendedName>
        <fullName evidence="3">glutamate--tRNA ligase</fullName>
        <ecNumber evidence="3">6.1.1.17</ecNumber>
    </recommendedName>
    <alternativeName>
        <fullName evidence="10">Glutamyl-tRNA synthetase</fullName>
    </alternativeName>
</protein>
<dbReference type="Gene3D" id="2.40.240.100">
    <property type="match status" value="1"/>
</dbReference>
<dbReference type="GO" id="GO:0005829">
    <property type="term" value="C:cytosol"/>
    <property type="evidence" value="ECO:0007669"/>
    <property type="project" value="TreeGrafter"/>
</dbReference>
<dbReference type="PROSITE" id="PS00178">
    <property type="entry name" value="AA_TRNA_LIGASE_I"/>
    <property type="match status" value="1"/>
</dbReference>
<gene>
    <name evidence="15" type="ORF">ASZ90_014582</name>
</gene>
<dbReference type="GO" id="GO:0043604">
    <property type="term" value="P:amide biosynthetic process"/>
    <property type="evidence" value="ECO:0007669"/>
    <property type="project" value="TreeGrafter"/>
</dbReference>
<evidence type="ECO:0000256" key="8">
    <source>
        <dbReference type="ARBA" id="ARBA00022917"/>
    </source>
</evidence>
<dbReference type="Gene3D" id="3.40.50.620">
    <property type="entry name" value="HUPs"/>
    <property type="match status" value="1"/>
</dbReference>
<dbReference type="InterPro" id="IPR011035">
    <property type="entry name" value="Ribosomal_bL25/Gln-tRNA_synth"/>
</dbReference>
<dbReference type="SUPFAM" id="SSF50715">
    <property type="entry name" value="Ribosomal protein L25-like"/>
    <property type="match status" value="1"/>
</dbReference>
<dbReference type="InterPro" id="IPR000924">
    <property type="entry name" value="Glu/Gln-tRNA-synth"/>
</dbReference>
<evidence type="ECO:0000256" key="3">
    <source>
        <dbReference type="ARBA" id="ARBA00012835"/>
    </source>
</evidence>
<keyword evidence="9 15" id="KW-0030">Aminoacyl-tRNA synthetase</keyword>
<dbReference type="Pfam" id="PF03950">
    <property type="entry name" value="tRNA-synt_1c_C"/>
    <property type="match status" value="1"/>
</dbReference>
<dbReference type="InterPro" id="IPR020059">
    <property type="entry name" value="Glu/Gln-tRNA-synth_Ib_codon-bd"/>
</dbReference>
<dbReference type="InterPro" id="IPR014729">
    <property type="entry name" value="Rossmann-like_a/b/a_fold"/>
</dbReference>
<dbReference type="InterPro" id="IPR001412">
    <property type="entry name" value="aa-tRNA-synth_I_CS"/>
</dbReference>
<dbReference type="InterPro" id="IPR004526">
    <property type="entry name" value="Glu-tRNA-synth_arc/euk"/>
</dbReference>
<comment type="caution">
    <text evidence="15">The sequence shown here is derived from an EMBL/GenBank/DDBJ whole genome shotgun (WGS) entry which is preliminary data.</text>
</comment>
<comment type="similarity">
    <text evidence="2">Belongs to the class-I aminoacyl-tRNA synthetase family. Glutamate--tRNA ligase type 2 subfamily.</text>
</comment>
<keyword evidence="7" id="KW-0067">ATP-binding</keyword>
<dbReference type="AlphaFoldDB" id="A0A0W8F4F0"/>
<dbReference type="PANTHER" id="PTHR43097">
    <property type="entry name" value="GLUTAMINE-TRNA LIGASE"/>
    <property type="match status" value="1"/>
</dbReference>
<dbReference type="InterPro" id="IPR020056">
    <property type="entry name" value="Rbsml_bL25/Gln-tRNA_synth_N"/>
</dbReference>
<dbReference type="GO" id="GO:0006424">
    <property type="term" value="P:glutamyl-tRNA aminoacylation"/>
    <property type="evidence" value="ECO:0007669"/>
    <property type="project" value="InterPro"/>
</dbReference>
<dbReference type="PANTHER" id="PTHR43097:SF5">
    <property type="entry name" value="GLUTAMATE--TRNA LIGASE"/>
    <property type="match status" value="1"/>
</dbReference>
<dbReference type="InterPro" id="IPR050132">
    <property type="entry name" value="Gln/Glu-tRNA_Ligase"/>
</dbReference>
<feature type="domain" description="Glutamyl/glutaminyl-tRNA synthetase class Ib catalytic" evidence="12">
    <location>
        <begin position="2"/>
        <end position="298"/>
    </location>
</feature>
<evidence type="ECO:0000313" key="15">
    <source>
        <dbReference type="EMBL" id="KUG15764.1"/>
    </source>
</evidence>
<accession>A0A0W8F4F0</accession>
<dbReference type="Pfam" id="PF00749">
    <property type="entry name" value="tRNA-synt_1c"/>
    <property type="match status" value="1"/>
</dbReference>
<comment type="subcellular location">
    <subcellularLocation>
        <location evidence="1">Cytoplasm</location>
    </subcellularLocation>
</comment>
<sequence length="460" mass="51950">MRFAPNPSGPLHLGHARAAVLNDAYVQRYGGKYILRIEDTDPKRVDPEAYRMVVEDIDWLGLAIHEVVYQSDRFDLYYKYAKDLIERGGAYICTCENEQFRELKQQKTACPCRPLSLEENLALWEKMLAGEFYEGEASVRVRTDLDHPDPAMRDFPAFRILHQPLHPRIEATVYPLMNFSVAVDDHLLGVTHVIRGKDHIANTRRQRYIYDYFGWEIPVYRHYGRMGIEGVVLSTSQMRQGIGSGEFLGWDDIRLGTLRALARRGITPMAVRQAVLDIGIGETDISFSWDNLFAANRDIVDPVANRYFFVPDPVAVLVNGAPHQTAHALLHPNEPARGTRKLPFTGSVFLPREELGKDPTLLRLKDLFNCTVTSDHGTYLLSYAGDDLADARNAKAPIIQWLPVDCAIPCLLRKPEGDVAGVCEPGVVRELGSVVQFERAGFARIDDTAGDRILAYFTHR</sequence>
<dbReference type="GO" id="GO:0004818">
    <property type="term" value="F:glutamate-tRNA ligase activity"/>
    <property type="evidence" value="ECO:0007669"/>
    <property type="project" value="UniProtKB-EC"/>
</dbReference>
<dbReference type="Gene3D" id="2.40.240.10">
    <property type="entry name" value="Ribosomal Protein L25, Chain P"/>
    <property type="match status" value="1"/>
</dbReference>
<evidence type="ECO:0000256" key="7">
    <source>
        <dbReference type="ARBA" id="ARBA00022840"/>
    </source>
</evidence>
<keyword evidence="5 15" id="KW-0436">Ligase</keyword>
<evidence type="ECO:0000256" key="2">
    <source>
        <dbReference type="ARBA" id="ARBA00008927"/>
    </source>
</evidence>
<feature type="domain" description="tRNA synthetases class I (E and Q) anti-codon binding" evidence="14">
    <location>
        <begin position="398"/>
        <end position="446"/>
    </location>
</feature>
<dbReference type="EMBL" id="LNQE01001534">
    <property type="protein sequence ID" value="KUG15764.1"/>
    <property type="molecule type" value="Genomic_DNA"/>
</dbReference>
<evidence type="ECO:0000256" key="6">
    <source>
        <dbReference type="ARBA" id="ARBA00022741"/>
    </source>
</evidence>
<reference evidence="15" key="1">
    <citation type="journal article" date="2015" name="Proc. Natl. Acad. Sci. U.S.A.">
        <title>Networks of energetic and metabolic interactions define dynamics in microbial communities.</title>
        <authorList>
            <person name="Embree M."/>
            <person name="Liu J.K."/>
            <person name="Al-Bassam M.M."/>
            <person name="Zengler K."/>
        </authorList>
    </citation>
    <scope>NUCLEOTIDE SEQUENCE</scope>
</reference>
<evidence type="ECO:0000259" key="13">
    <source>
        <dbReference type="Pfam" id="PF03950"/>
    </source>
</evidence>
<dbReference type="Pfam" id="PF20974">
    <property type="entry name" value="tRNA-synt_1c_C2"/>
    <property type="match status" value="1"/>
</dbReference>
<keyword evidence="8" id="KW-0648">Protein biosynthesis</keyword>
<evidence type="ECO:0000256" key="11">
    <source>
        <dbReference type="ARBA" id="ARBA00048351"/>
    </source>
</evidence>
<dbReference type="EC" id="6.1.1.17" evidence="3"/>
<dbReference type="InterPro" id="IPR020058">
    <property type="entry name" value="Glu/Gln-tRNA-synth_Ib_cat-dom"/>
</dbReference>
<name>A0A0W8F4F0_9ZZZZ</name>
<proteinExistence type="inferred from homology"/>
<dbReference type="GO" id="GO:0005524">
    <property type="term" value="F:ATP binding"/>
    <property type="evidence" value="ECO:0007669"/>
    <property type="project" value="UniProtKB-KW"/>
</dbReference>
<dbReference type="GO" id="GO:0032991">
    <property type="term" value="C:protein-containing complex"/>
    <property type="evidence" value="ECO:0007669"/>
    <property type="project" value="UniProtKB-ARBA"/>
</dbReference>
<evidence type="ECO:0000256" key="5">
    <source>
        <dbReference type="ARBA" id="ARBA00022598"/>
    </source>
</evidence>
<feature type="domain" description="Glutamyl/glutaminyl-tRNA synthetase class Ib anti-codon binding" evidence="13">
    <location>
        <begin position="304"/>
        <end position="375"/>
    </location>
</feature>
<evidence type="ECO:0000256" key="4">
    <source>
        <dbReference type="ARBA" id="ARBA00022490"/>
    </source>
</evidence>
<dbReference type="InterPro" id="IPR049437">
    <property type="entry name" value="tRNA-synt_1c_C2"/>
</dbReference>
<dbReference type="NCBIfam" id="NF003169">
    <property type="entry name" value="PRK04156.1"/>
    <property type="match status" value="1"/>
</dbReference>
<dbReference type="PRINTS" id="PR00987">
    <property type="entry name" value="TRNASYNTHGLU"/>
</dbReference>
<dbReference type="SUPFAM" id="SSF52374">
    <property type="entry name" value="Nucleotidylyl transferase"/>
    <property type="match status" value="1"/>
</dbReference>
<comment type="catalytic activity">
    <reaction evidence="11">
        <text>tRNA(Glu) + L-glutamate + ATP = L-glutamyl-tRNA(Glu) + AMP + diphosphate</text>
        <dbReference type="Rhea" id="RHEA:23540"/>
        <dbReference type="Rhea" id="RHEA-COMP:9663"/>
        <dbReference type="Rhea" id="RHEA-COMP:9680"/>
        <dbReference type="ChEBI" id="CHEBI:29985"/>
        <dbReference type="ChEBI" id="CHEBI:30616"/>
        <dbReference type="ChEBI" id="CHEBI:33019"/>
        <dbReference type="ChEBI" id="CHEBI:78442"/>
        <dbReference type="ChEBI" id="CHEBI:78520"/>
        <dbReference type="ChEBI" id="CHEBI:456215"/>
        <dbReference type="EC" id="6.1.1.17"/>
    </reaction>
</comment>
<keyword evidence="4" id="KW-0963">Cytoplasm</keyword>